<dbReference type="HOGENOM" id="CLU_123192_1_0_9"/>
<comment type="caution">
    <text evidence="2">The sequence shown here is derived from an EMBL/GenBank/DDBJ whole genome shotgun (WGS) entry which is preliminary data.</text>
</comment>
<feature type="region of interest" description="Disordered" evidence="1">
    <location>
        <begin position="84"/>
        <end position="135"/>
    </location>
</feature>
<gene>
    <name evidence="2" type="ORF">N495_10125</name>
</gene>
<proteinExistence type="predicted"/>
<dbReference type="PATRIC" id="fig|1379739.3.peg.2385"/>
<dbReference type="Pfam" id="PF11208">
    <property type="entry name" value="DUF2992"/>
    <property type="match status" value="1"/>
</dbReference>
<dbReference type="RefSeq" id="WP_003485630.1">
    <property type="nucleotide sequence ID" value="NZ_JXSU01000007.1"/>
</dbReference>
<dbReference type="EMBL" id="JXSU01000007">
    <property type="protein sequence ID" value="KIS23935.1"/>
    <property type="molecule type" value="Genomic_DNA"/>
</dbReference>
<feature type="compositionally biased region" description="Basic residues" evidence="1">
    <location>
        <begin position="98"/>
        <end position="108"/>
    </location>
</feature>
<dbReference type="PIRSF" id="PIRSF021328">
    <property type="entry name" value="UCP021328"/>
    <property type="match status" value="1"/>
</dbReference>
<name>A0A0D1BUC1_CLOBO</name>
<protein>
    <recommendedName>
        <fullName evidence="4">DUF2992 domain-containing protein</fullName>
    </recommendedName>
</protein>
<dbReference type="Proteomes" id="UP000032250">
    <property type="component" value="Unassembled WGS sequence"/>
</dbReference>
<dbReference type="AlphaFoldDB" id="A0A0D1BUC1"/>
<dbReference type="OrthoDB" id="4570726at2"/>
<evidence type="ECO:0008006" key="4">
    <source>
        <dbReference type="Google" id="ProtNLM"/>
    </source>
</evidence>
<reference evidence="2 3" key="1">
    <citation type="submission" date="2014-06" db="EMBL/GenBank/DDBJ databases">
        <title>Genome characterization of distinct group I Clostridium botulinum lineages.</title>
        <authorList>
            <person name="Giordani F."/>
            <person name="Anselmo A."/>
            <person name="Fillo S."/>
            <person name="Palozzi A.M."/>
            <person name="Fortunato A."/>
            <person name="Gentile B."/>
            <person name="Ciammaruconi A."/>
            <person name="Anniballi F."/>
            <person name="De Medici D."/>
            <person name="Lista F."/>
        </authorList>
    </citation>
    <scope>NUCLEOTIDE SEQUENCE [LARGE SCALE GENOMIC DNA]</scope>
    <source>
        <strain evidence="2 3">B2 450</strain>
    </source>
</reference>
<feature type="compositionally biased region" description="Basic and acidic residues" evidence="1">
    <location>
        <begin position="109"/>
        <end position="128"/>
    </location>
</feature>
<organism evidence="2 3">
    <name type="scientific">Clostridium botulinum B2 450</name>
    <dbReference type="NCBI Taxonomy" id="1379739"/>
    <lineage>
        <taxon>Bacteria</taxon>
        <taxon>Bacillati</taxon>
        <taxon>Bacillota</taxon>
        <taxon>Clostridia</taxon>
        <taxon>Eubacteriales</taxon>
        <taxon>Clostridiaceae</taxon>
        <taxon>Clostridium</taxon>
    </lineage>
</organism>
<accession>A0A0D1BUC1</accession>
<evidence type="ECO:0000313" key="2">
    <source>
        <dbReference type="EMBL" id="KIS23935.1"/>
    </source>
</evidence>
<sequence length="135" mass="16266">MIKLTVLFDEPFWIGIFEKQDQDKIQICRVVFGQEPKDYEVYDFILKNYYNIKFSDPISIGKNPKKKINPKRMQREIKKTVQEKGIGTKAQQALKLDHKNKKTERKIKLKENRENKKELKFQKRQEKKSQKKKGH</sequence>
<evidence type="ECO:0000313" key="3">
    <source>
        <dbReference type="Proteomes" id="UP000032250"/>
    </source>
</evidence>
<dbReference type="InterPro" id="IPR016787">
    <property type="entry name" value="UCP021328"/>
</dbReference>
<evidence type="ECO:0000256" key="1">
    <source>
        <dbReference type="SAM" id="MobiDB-lite"/>
    </source>
</evidence>